<dbReference type="EnsemblPlants" id="TuG1812G0200000534.01.T01">
    <property type="protein sequence ID" value="TuG1812G0200000534.01.T01.cds463857"/>
    <property type="gene ID" value="TuG1812G0200000534.01"/>
</dbReference>
<reference evidence="1" key="3">
    <citation type="submission" date="2022-06" db="UniProtKB">
        <authorList>
            <consortium name="EnsemblPlants"/>
        </authorList>
    </citation>
    <scope>IDENTIFICATION</scope>
</reference>
<evidence type="ECO:0000313" key="2">
    <source>
        <dbReference type="Proteomes" id="UP000015106"/>
    </source>
</evidence>
<dbReference type="Gramene" id="TuG1812G0200000534.01.T01">
    <property type="protein sequence ID" value="TuG1812G0200000534.01.T01.cds463857"/>
    <property type="gene ID" value="TuG1812G0200000534.01"/>
</dbReference>
<evidence type="ECO:0000313" key="1">
    <source>
        <dbReference type="EnsemblPlants" id="TuG1812G0200000534.01.T01.cds463857"/>
    </source>
</evidence>
<protein>
    <submittedName>
        <fullName evidence="1">Uncharacterized protein</fullName>
    </submittedName>
</protein>
<proteinExistence type="predicted"/>
<organism evidence="1 2">
    <name type="scientific">Triticum urartu</name>
    <name type="common">Red wild einkorn</name>
    <name type="synonym">Crithodium urartu</name>
    <dbReference type="NCBI Taxonomy" id="4572"/>
    <lineage>
        <taxon>Eukaryota</taxon>
        <taxon>Viridiplantae</taxon>
        <taxon>Streptophyta</taxon>
        <taxon>Embryophyta</taxon>
        <taxon>Tracheophyta</taxon>
        <taxon>Spermatophyta</taxon>
        <taxon>Magnoliopsida</taxon>
        <taxon>Liliopsida</taxon>
        <taxon>Poales</taxon>
        <taxon>Poaceae</taxon>
        <taxon>BOP clade</taxon>
        <taxon>Pooideae</taxon>
        <taxon>Triticodae</taxon>
        <taxon>Triticeae</taxon>
        <taxon>Triticinae</taxon>
        <taxon>Triticum</taxon>
    </lineage>
</organism>
<accession>A0A8R7P9J3</accession>
<keyword evidence="2" id="KW-1185">Reference proteome</keyword>
<reference evidence="1" key="2">
    <citation type="submission" date="2018-03" db="EMBL/GenBank/DDBJ databases">
        <title>The Triticum urartu genome reveals the dynamic nature of wheat genome evolution.</title>
        <authorList>
            <person name="Ling H."/>
            <person name="Ma B."/>
            <person name="Shi X."/>
            <person name="Liu H."/>
            <person name="Dong L."/>
            <person name="Sun H."/>
            <person name="Cao Y."/>
            <person name="Gao Q."/>
            <person name="Zheng S."/>
            <person name="Li Y."/>
            <person name="Yu Y."/>
            <person name="Du H."/>
            <person name="Qi M."/>
            <person name="Li Y."/>
            <person name="Yu H."/>
            <person name="Cui Y."/>
            <person name="Wang N."/>
            <person name="Chen C."/>
            <person name="Wu H."/>
            <person name="Zhao Y."/>
            <person name="Zhang J."/>
            <person name="Li Y."/>
            <person name="Zhou W."/>
            <person name="Zhang B."/>
            <person name="Hu W."/>
            <person name="Eijk M."/>
            <person name="Tang J."/>
            <person name="Witsenboer H."/>
            <person name="Zhao S."/>
            <person name="Li Z."/>
            <person name="Zhang A."/>
            <person name="Wang D."/>
            <person name="Liang C."/>
        </authorList>
    </citation>
    <scope>NUCLEOTIDE SEQUENCE [LARGE SCALE GENOMIC DNA]</scope>
    <source>
        <strain evidence="1">cv. G1812</strain>
    </source>
</reference>
<reference evidence="2" key="1">
    <citation type="journal article" date="2013" name="Nature">
        <title>Draft genome of the wheat A-genome progenitor Triticum urartu.</title>
        <authorList>
            <person name="Ling H.Q."/>
            <person name="Zhao S."/>
            <person name="Liu D."/>
            <person name="Wang J."/>
            <person name="Sun H."/>
            <person name="Zhang C."/>
            <person name="Fan H."/>
            <person name="Li D."/>
            <person name="Dong L."/>
            <person name="Tao Y."/>
            <person name="Gao C."/>
            <person name="Wu H."/>
            <person name="Li Y."/>
            <person name="Cui Y."/>
            <person name="Guo X."/>
            <person name="Zheng S."/>
            <person name="Wang B."/>
            <person name="Yu K."/>
            <person name="Liang Q."/>
            <person name="Yang W."/>
            <person name="Lou X."/>
            <person name="Chen J."/>
            <person name="Feng M."/>
            <person name="Jian J."/>
            <person name="Zhang X."/>
            <person name="Luo G."/>
            <person name="Jiang Y."/>
            <person name="Liu J."/>
            <person name="Wang Z."/>
            <person name="Sha Y."/>
            <person name="Zhang B."/>
            <person name="Wu H."/>
            <person name="Tang D."/>
            <person name="Shen Q."/>
            <person name="Xue P."/>
            <person name="Zou S."/>
            <person name="Wang X."/>
            <person name="Liu X."/>
            <person name="Wang F."/>
            <person name="Yang Y."/>
            <person name="An X."/>
            <person name="Dong Z."/>
            <person name="Zhang K."/>
            <person name="Zhang X."/>
            <person name="Luo M.C."/>
            <person name="Dvorak J."/>
            <person name="Tong Y."/>
            <person name="Wang J."/>
            <person name="Yang H."/>
            <person name="Li Z."/>
            <person name="Wang D."/>
            <person name="Zhang A."/>
            <person name="Wang J."/>
        </authorList>
    </citation>
    <scope>NUCLEOTIDE SEQUENCE</scope>
    <source>
        <strain evidence="2">cv. G1812</strain>
    </source>
</reference>
<sequence>MSGSPRKDCSLKVPNWPVVETLPERSGLYDPLNITNCVSLNRLAGSSSERLLNDKSILSRDKISPISDGIGPEMLFLETFSMTSGRRPISGGSCPVRRLPSRRSKLRFRIAPIRDGISPESMFLDSCTYPGTVFGPAGDQARIGTIPLPLRMRSHML</sequence>
<name>A0A8R7P9J3_TRIUA</name>
<dbReference type="AlphaFoldDB" id="A0A8R7P9J3"/>
<dbReference type="Proteomes" id="UP000015106">
    <property type="component" value="Chromosome 2"/>
</dbReference>